<gene>
    <name evidence="3" type="ORF">M9Y10_019238</name>
</gene>
<proteinExistence type="inferred from homology"/>
<keyword evidence="3" id="KW-0396">Initiation factor</keyword>
<evidence type="ECO:0000313" key="3">
    <source>
        <dbReference type="EMBL" id="KAK8848182.1"/>
    </source>
</evidence>
<comment type="caution">
    <text evidence="3">The sequence shown here is derived from an EMBL/GenBank/DDBJ whole genome shotgun (WGS) entry which is preliminary data.</text>
</comment>
<dbReference type="EMBL" id="JAPFFF010000027">
    <property type="protein sequence ID" value="KAK8848182.1"/>
    <property type="molecule type" value="Genomic_DNA"/>
</dbReference>
<keyword evidence="3" id="KW-0648">Protein biosynthesis</keyword>
<evidence type="ECO:0000256" key="1">
    <source>
        <dbReference type="ARBA" id="ARBA00010893"/>
    </source>
</evidence>
<accession>A0ABR2HIX2</accession>
<keyword evidence="4" id="KW-1185">Reference proteome</keyword>
<dbReference type="PANTHER" id="PTHR10540:SF8">
    <property type="entry name" value="COP9 SIGNALOSOME COMPLEX SUBUNIT 6"/>
    <property type="match status" value="1"/>
</dbReference>
<dbReference type="InterPro" id="IPR000555">
    <property type="entry name" value="JAMM/MPN+_dom"/>
</dbReference>
<evidence type="ECO:0000259" key="2">
    <source>
        <dbReference type="Pfam" id="PF01398"/>
    </source>
</evidence>
<organism evidence="3 4">
    <name type="scientific">Tritrichomonas musculus</name>
    <dbReference type="NCBI Taxonomy" id="1915356"/>
    <lineage>
        <taxon>Eukaryota</taxon>
        <taxon>Metamonada</taxon>
        <taxon>Parabasalia</taxon>
        <taxon>Tritrichomonadida</taxon>
        <taxon>Tritrichomonadidae</taxon>
        <taxon>Tritrichomonas</taxon>
    </lineage>
</organism>
<protein>
    <submittedName>
        <fullName evidence="3">Eukaryotic translation initiation factor 3 subunit F</fullName>
    </submittedName>
</protein>
<evidence type="ECO:0000313" key="4">
    <source>
        <dbReference type="Proteomes" id="UP001470230"/>
    </source>
</evidence>
<feature type="domain" description="JAB1/MPN/MOV34 metalloenzyme" evidence="2">
    <location>
        <begin position="25"/>
        <end position="105"/>
    </location>
</feature>
<reference evidence="3 4" key="1">
    <citation type="submission" date="2024-04" db="EMBL/GenBank/DDBJ databases">
        <title>Tritrichomonas musculus Genome.</title>
        <authorList>
            <person name="Alves-Ferreira E."/>
            <person name="Grigg M."/>
            <person name="Lorenzi H."/>
            <person name="Galac M."/>
        </authorList>
    </citation>
    <scope>NUCLEOTIDE SEQUENCE [LARGE SCALE GENOMIC DNA]</scope>
    <source>
        <strain evidence="3 4">EAF2021</strain>
    </source>
</reference>
<dbReference type="Gene3D" id="3.40.140.10">
    <property type="entry name" value="Cytidine Deaminase, domain 2"/>
    <property type="match status" value="1"/>
</dbReference>
<dbReference type="Pfam" id="PF01398">
    <property type="entry name" value="JAB"/>
    <property type="match status" value="1"/>
</dbReference>
<sequence length="268" mass="29960">MASPSPKTGILYNDPKISSSPIDIVKIHPLVIYSIADSYQRRGDADYAIGILLGEASVVDRQAIVYDVVPCKLDPKTVVDQDLKKALYAEHRSIYPREDIIGYYIFSQRQVDWYDVIQDNSCGIRIWLRPTIPPKIDCYTLYKVIVNDSPKLIAQPIEYVIEASLSEQAALSRLAATSSKGSLQAAINELLDLLKVFEKICLQTTGIHARDSLIGRQIYVALANTQLKEADKLTLEKAQADIRNFLEILQNGDNIALEAEKQLSLPLK</sequence>
<dbReference type="Proteomes" id="UP001470230">
    <property type="component" value="Unassembled WGS sequence"/>
</dbReference>
<name>A0ABR2HIX2_9EUKA</name>
<comment type="similarity">
    <text evidence="1">Belongs to the peptidase M67A family. CSN6 subfamily.</text>
</comment>
<dbReference type="GO" id="GO:0003743">
    <property type="term" value="F:translation initiation factor activity"/>
    <property type="evidence" value="ECO:0007669"/>
    <property type="project" value="UniProtKB-KW"/>
</dbReference>
<dbReference type="PANTHER" id="PTHR10540">
    <property type="entry name" value="EUKARYOTIC TRANSLATION INITIATION FACTOR 3 SUBUNIT F-RELATED"/>
    <property type="match status" value="1"/>
</dbReference>